<gene>
    <name evidence="4" type="ORF">AGRA3207_005553</name>
</gene>
<feature type="domain" description="HTH cro/C1-type" evidence="3">
    <location>
        <begin position="9"/>
        <end position="63"/>
    </location>
</feature>
<dbReference type="PROSITE" id="PS50943">
    <property type="entry name" value="HTH_CROC1"/>
    <property type="match status" value="1"/>
</dbReference>
<evidence type="ECO:0000313" key="4">
    <source>
        <dbReference type="EMBL" id="QXJ26784.1"/>
    </source>
</evidence>
<evidence type="ECO:0000256" key="1">
    <source>
        <dbReference type="ARBA" id="ARBA00023125"/>
    </source>
</evidence>
<reference evidence="4" key="1">
    <citation type="submission" date="2020-07" db="EMBL/GenBank/DDBJ databases">
        <authorList>
            <person name="Tarantini F.S."/>
            <person name="Hong K.W."/>
            <person name="Chan K.G."/>
        </authorList>
    </citation>
    <scope>NUCLEOTIDE SEQUENCE</scope>
    <source>
        <strain evidence="4">32-07</strain>
    </source>
</reference>
<dbReference type="InterPro" id="IPR001387">
    <property type="entry name" value="Cro/C1-type_HTH"/>
</dbReference>
<dbReference type="PANTHER" id="PTHR46797">
    <property type="entry name" value="HTH-TYPE TRANSCRIPTIONAL REGULATOR"/>
    <property type="match status" value="1"/>
</dbReference>
<dbReference type="Pfam" id="PF07883">
    <property type="entry name" value="Cupin_2"/>
    <property type="match status" value="1"/>
</dbReference>
<name>A0ABX8R900_9ACTN</name>
<proteinExistence type="predicted"/>
<accession>A0ABX8R900</accession>
<evidence type="ECO:0000259" key="3">
    <source>
        <dbReference type="PROSITE" id="PS50943"/>
    </source>
</evidence>
<dbReference type="Gene3D" id="1.10.260.40">
    <property type="entry name" value="lambda repressor-like DNA-binding domains"/>
    <property type="match status" value="1"/>
</dbReference>
<dbReference type="InterPro" id="IPR013096">
    <property type="entry name" value="Cupin_2"/>
</dbReference>
<dbReference type="Pfam" id="PF01381">
    <property type="entry name" value="HTH_3"/>
    <property type="match status" value="1"/>
</dbReference>
<feature type="compositionally biased region" description="Polar residues" evidence="2">
    <location>
        <begin position="241"/>
        <end position="252"/>
    </location>
</feature>
<dbReference type="InterPro" id="IPR050807">
    <property type="entry name" value="TransReg_Diox_bact_type"/>
</dbReference>
<keyword evidence="5" id="KW-1185">Reference proteome</keyword>
<dbReference type="PANTHER" id="PTHR46797:SF1">
    <property type="entry name" value="METHYLPHOSPHONATE SYNTHASE"/>
    <property type="match status" value="1"/>
</dbReference>
<dbReference type="SUPFAM" id="SSF51182">
    <property type="entry name" value="RmlC-like cupins"/>
    <property type="match status" value="1"/>
</dbReference>
<sequence length="268" mass="28348">MQERIGPGLRQARQERKLSLRSVASAIGISAGLLSQVETGKSQPSVSTLYALVNHLGISLDELLGLGGQSGQHARPAVPGGAPASHMSPLSPSGVVQRAADNPVLEMANGVRWERLAVGGRPDVDALLVTYDPGAASSVERKLMRHSGIEYAYLFSGELTLLLDFEQYVLTAGDSLCFESTRPHMYVNQGEEPARGVWFVSGRHDLDHTREWVASRLGDAVPGASSGPSNAVEALDLLSTAGPSSPRASATESGPEDEPDGRQDDTGR</sequence>
<dbReference type="EMBL" id="CP059572">
    <property type="protein sequence ID" value="QXJ26784.1"/>
    <property type="molecule type" value="Genomic_DNA"/>
</dbReference>
<dbReference type="InterPro" id="IPR011051">
    <property type="entry name" value="RmlC_Cupin_sf"/>
</dbReference>
<feature type="region of interest" description="Disordered" evidence="2">
    <location>
        <begin position="222"/>
        <end position="268"/>
    </location>
</feature>
<protein>
    <submittedName>
        <fullName evidence="4">Helix-turn-helix domain-containing protein</fullName>
    </submittedName>
</protein>
<dbReference type="Proteomes" id="UP001049518">
    <property type="component" value="Chromosome"/>
</dbReference>
<dbReference type="InterPro" id="IPR014710">
    <property type="entry name" value="RmlC-like_jellyroll"/>
</dbReference>
<feature type="region of interest" description="Disordered" evidence="2">
    <location>
        <begin position="71"/>
        <end position="93"/>
    </location>
</feature>
<dbReference type="SUPFAM" id="SSF47413">
    <property type="entry name" value="lambda repressor-like DNA-binding domains"/>
    <property type="match status" value="1"/>
</dbReference>
<evidence type="ECO:0000313" key="5">
    <source>
        <dbReference type="Proteomes" id="UP001049518"/>
    </source>
</evidence>
<dbReference type="SMART" id="SM00530">
    <property type="entry name" value="HTH_XRE"/>
    <property type="match status" value="1"/>
</dbReference>
<dbReference type="CDD" id="cd02209">
    <property type="entry name" value="cupin_XRE_C"/>
    <property type="match status" value="1"/>
</dbReference>
<keyword evidence="1" id="KW-0238">DNA-binding</keyword>
<dbReference type="InterPro" id="IPR010982">
    <property type="entry name" value="Lambda_DNA-bd_dom_sf"/>
</dbReference>
<dbReference type="CDD" id="cd00093">
    <property type="entry name" value="HTH_XRE"/>
    <property type="match status" value="1"/>
</dbReference>
<evidence type="ECO:0000256" key="2">
    <source>
        <dbReference type="SAM" id="MobiDB-lite"/>
    </source>
</evidence>
<organism evidence="4 5">
    <name type="scientific">Actinomadura graeca</name>
    <dbReference type="NCBI Taxonomy" id="2750812"/>
    <lineage>
        <taxon>Bacteria</taxon>
        <taxon>Bacillati</taxon>
        <taxon>Actinomycetota</taxon>
        <taxon>Actinomycetes</taxon>
        <taxon>Streptosporangiales</taxon>
        <taxon>Thermomonosporaceae</taxon>
        <taxon>Actinomadura</taxon>
    </lineage>
</organism>
<dbReference type="Gene3D" id="2.60.120.10">
    <property type="entry name" value="Jelly Rolls"/>
    <property type="match status" value="1"/>
</dbReference>